<evidence type="ECO:0000259" key="3">
    <source>
        <dbReference type="Pfam" id="PF00338"/>
    </source>
</evidence>
<keyword evidence="5" id="KW-1185">Reference proteome</keyword>
<name>A0A0F9WP14_9MICR</name>
<comment type="caution">
    <text evidence="4">The sequence shown here is derived from an EMBL/GenBank/DDBJ whole genome shotgun (WGS) entry which is preliminary data.</text>
</comment>
<reference evidence="4 5" key="1">
    <citation type="journal article" date="2015" name="Environ. Microbiol.">
        <title>Genome analyses suggest the presence of polyploidy and recent human-driven expansions in eight global populations of the honeybee pathogen Nosema ceranae.</title>
        <authorList>
            <person name="Pelin A."/>
            <person name="Selman M."/>
            <person name="Aris-Brosou S."/>
            <person name="Farinelli L."/>
            <person name="Corradi N."/>
        </authorList>
    </citation>
    <scope>NUCLEOTIDE SEQUENCE [LARGE SCALE GENOMIC DNA]</scope>
    <source>
        <strain evidence="4 5">PA08 1199</strain>
    </source>
</reference>
<keyword evidence="1 4" id="KW-0689">Ribosomal protein</keyword>
<dbReference type="GO" id="GO:0005840">
    <property type="term" value="C:ribosome"/>
    <property type="evidence" value="ECO:0007669"/>
    <property type="project" value="UniProtKB-KW"/>
</dbReference>
<dbReference type="SUPFAM" id="SSF54999">
    <property type="entry name" value="Ribosomal protein S10"/>
    <property type="match status" value="1"/>
</dbReference>
<dbReference type="AlphaFoldDB" id="A0A0F9WP14"/>
<dbReference type="Gene3D" id="3.30.70.600">
    <property type="entry name" value="Ribosomal protein S10 domain"/>
    <property type="match status" value="1"/>
</dbReference>
<dbReference type="InterPro" id="IPR027486">
    <property type="entry name" value="Ribosomal_uS10_dom"/>
</dbReference>
<dbReference type="Pfam" id="PF00338">
    <property type="entry name" value="Ribosomal_S10"/>
    <property type="match status" value="1"/>
</dbReference>
<dbReference type="Proteomes" id="UP000034350">
    <property type="component" value="Unassembled WGS sequence"/>
</dbReference>
<dbReference type="GO" id="GO:1990904">
    <property type="term" value="C:ribonucleoprotein complex"/>
    <property type="evidence" value="ECO:0007669"/>
    <property type="project" value="UniProtKB-KW"/>
</dbReference>
<evidence type="ECO:0000256" key="1">
    <source>
        <dbReference type="ARBA" id="ARBA00022980"/>
    </source>
</evidence>
<dbReference type="RefSeq" id="XP_024330475.1">
    <property type="nucleotide sequence ID" value="XM_024475774.1"/>
</dbReference>
<evidence type="ECO:0000256" key="2">
    <source>
        <dbReference type="ARBA" id="ARBA00023274"/>
    </source>
</evidence>
<dbReference type="VEuPathDB" id="MicrosporidiaDB:AAJ76_4900030401"/>
<dbReference type="InterPro" id="IPR036838">
    <property type="entry name" value="Ribosomal_uS10_dom_sf"/>
</dbReference>
<protein>
    <submittedName>
        <fullName evidence="4">40s ribosomal protein s20</fullName>
    </submittedName>
</protein>
<evidence type="ECO:0000313" key="4">
    <source>
        <dbReference type="EMBL" id="KKO74733.1"/>
    </source>
</evidence>
<dbReference type="OMA" id="ATWSRYK"/>
<feature type="domain" description="Small ribosomal subunit protein uS10" evidence="3">
    <location>
        <begin position="23"/>
        <end position="108"/>
    </location>
</feature>
<dbReference type="VEuPathDB" id="MicrosporidiaDB:G9O61_00g001520"/>
<organism evidence="4 5">
    <name type="scientific">Vairimorpha ceranae</name>
    <dbReference type="NCBI Taxonomy" id="40302"/>
    <lineage>
        <taxon>Eukaryota</taxon>
        <taxon>Fungi</taxon>
        <taxon>Fungi incertae sedis</taxon>
        <taxon>Microsporidia</taxon>
        <taxon>Nosematidae</taxon>
        <taxon>Vairimorpha</taxon>
    </lineage>
</organism>
<dbReference type="VEuPathDB" id="MicrosporidiaDB:NCER_101897"/>
<evidence type="ECO:0000313" key="5">
    <source>
        <dbReference type="Proteomes" id="UP000034350"/>
    </source>
</evidence>
<dbReference type="EMBL" id="JPQZ01000049">
    <property type="protein sequence ID" value="KKO74733.1"/>
    <property type="molecule type" value="Genomic_DNA"/>
</dbReference>
<keyword evidence="2" id="KW-0687">Ribonucleoprotein</keyword>
<dbReference type="GeneID" id="36320721"/>
<dbReference type="VEuPathDB" id="MicrosporidiaDB:G9O61_00g001190"/>
<dbReference type="OrthoDB" id="10248551at2759"/>
<gene>
    <name evidence="4" type="ORF">AAJ76_4900030401</name>
</gene>
<proteinExistence type="predicted"/>
<accession>A0A0F9WP14</accession>
<sequence length="119" mass="13634">MQVDIKKDDIEPIQHTEMMKVHIDLSTIKKNAISNACEKFEAFAGNFINDIKKETLPKQTGIVPTLKTPCGQGTKTWAKYKIIVHQVRYVITSSHDQLEKVIQFLKNFPDIDINMGIYN</sequence>